<gene>
    <name evidence="2" type="ORF">Tco_1091568</name>
</gene>
<organism evidence="2 3">
    <name type="scientific">Tanacetum coccineum</name>
    <dbReference type="NCBI Taxonomy" id="301880"/>
    <lineage>
        <taxon>Eukaryota</taxon>
        <taxon>Viridiplantae</taxon>
        <taxon>Streptophyta</taxon>
        <taxon>Embryophyta</taxon>
        <taxon>Tracheophyta</taxon>
        <taxon>Spermatophyta</taxon>
        <taxon>Magnoliopsida</taxon>
        <taxon>eudicotyledons</taxon>
        <taxon>Gunneridae</taxon>
        <taxon>Pentapetalae</taxon>
        <taxon>asterids</taxon>
        <taxon>campanulids</taxon>
        <taxon>Asterales</taxon>
        <taxon>Asteraceae</taxon>
        <taxon>Asteroideae</taxon>
        <taxon>Anthemideae</taxon>
        <taxon>Anthemidinae</taxon>
        <taxon>Tanacetum</taxon>
    </lineage>
</organism>
<reference evidence="2" key="1">
    <citation type="journal article" date="2022" name="Int. J. Mol. Sci.">
        <title>Draft Genome of Tanacetum Coccineum: Genomic Comparison of Closely Related Tanacetum-Family Plants.</title>
        <authorList>
            <person name="Yamashiro T."/>
            <person name="Shiraishi A."/>
            <person name="Nakayama K."/>
            <person name="Satake H."/>
        </authorList>
    </citation>
    <scope>NUCLEOTIDE SEQUENCE</scope>
</reference>
<sequence>MYALESCKSVDVASKLSHLRLDYSFRRALRGGAEQDHFIVLTTQVEGVSLVNMRDRWIWSLEVSGDFSVTSVRKLIDDKMLPEGKTNPSLFIYQRGSDIAYLLLYVDDIIFTALSLAFLQRVIASLHGEFVVTDLGSLTYFLGISAQRSFTGLFLSQSTYADEIRERAHMQEYNSCRTHVDTESKLGADGEPLTVQAAPMSTSTSQPTCLSDASTLAGFFPVQLVRSTSGYCVFLDDNLFSWSANRQVTFSRSSVKAEYIGVANVVAEAGWVTQ</sequence>
<feature type="domain" description="Reverse transcriptase Ty1/copia-type" evidence="1">
    <location>
        <begin position="63"/>
        <end position="179"/>
    </location>
</feature>
<evidence type="ECO:0000259" key="1">
    <source>
        <dbReference type="Pfam" id="PF07727"/>
    </source>
</evidence>
<accession>A0ABQ5I7E1</accession>
<dbReference type="InterPro" id="IPR013103">
    <property type="entry name" value="RVT_2"/>
</dbReference>
<keyword evidence="3" id="KW-1185">Reference proteome</keyword>
<dbReference type="Pfam" id="PF07727">
    <property type="entry name" value="RVT_2"/>
    <property type="match status" value="1"/>
</dbReference>
<name>A0ABQ5I7E1_9ASTR</name>
<evidence type="ECO:0000313" key="2">
    <source>
        <dbReference type="EMBL" id="GJT96050.1"/>
    </source>
</evidence>
<proteinExistence type="predicted"/>
<dbReference type="EMBL" id="BQNB010020447">
    <property type="protein sequence ID" value="GJT96050.1"/>
    <property type="molecule type" value="Genomic_DNA"/>
</dbReference>
<comment type="caution">
    <text evidence="2">The sequence shown here is derived from an EMBL/GenBank/DDBJ whole genome shotgun (WGS) entry which is preliminary data.</text>
</comment>
<evidence type="ECO:0000313" key="3">
    <source>
        <dbReference type="Proteomes" id="UP001151760"/>
    </source>
</evidence>
<protein>
    <submittedName>
        <fullName evidence="2">Ribonuclease H-like domain-containing protein</fullName>
    </submittedName>
</protein>
<reference evidence="2" key="2">
    <citation type="submission" date="2022-01" db="EMBL/GenBank/DDBJ databases">
        <authorList>
            <person name="Yamashiro T."/>
            <person name="Shiraishi A."/>
            <person name="Satake H."/>
            <person name="Nakayama K."/>
        </authorList>
    </citation>
    <scope>NUCLEOTIDE SEQUENCE</scope>
</reference>
<dbReference type="Proteomes" id="UP001151760">
    <property type="component" value="Unassembled WGS sequence"/>
</dbReference>